<evidence type="ECO:0000256" key="1">
    <source>
        <dbReference type="SAM" id="MobiDB-lite"/>
    </source>
</evidence>
<dbReference type="Proteomes" id="UP001168877">
    <property type="component" value="Unassembled WGS sequence"/>
</dbReference>
<protein>
    <submittedName>
        <fullName evidence="2">Uncharacterized protein</fullName>
    </submittedName>
</protein>
<accession>A0AA39SGG4</accession>
<dbReference type="AlphaFoldDB" id="A0AA39SGG4"/>
<comment type="caution">
    <text evidence="2">The sequence shown here is derived from an EMBL/GenBank/DDBJ whole genome shotgun (WGS) entry which is preliminary data.</text>
</comment>
<reference evidence="2" key="1">
    <citation type="journal article" date="2022" name="Plant J.">
        <title>Strategies of tolerance reflected in two North American maple genomes.</title>
        <authorList>
            <person name="McEvoy S.L."/>
            <person name="Sezen U.U."/>
            <person name="Trouern-Trend A."/>
            <person name="McMahon S.M."/>
            <person name="Schaberg P.G."/>
            <person name="Yang J."/>
            <person name="Wegrzyn J.L."/>
            <person name="Swenson N.G."/>
        </authorList>
    </citation>
    <scope>NUCLEOTIDE SEQUENCE</scope>
    <source>
        <strain evidence="2">NS2018</strain>
    </source>
</reference>
<keyword evidence="3" id="KW-1185">Reference proteome</keyword>
<evidence type="ECO:0000313" key="3">
    <source>
        <dbReference type="Proteomes" id="UP001168877"/>
    </source>
</evidence>
<evidence type="ECO:0000313" key="2">
    <source>
        <dbReference type="EMBL" id="KAK0597466.1"/>
    </source>
</evidence>
<dbReference type="EMBL" id="JAUESC010000004">
    <property type="protein sequence ID" value="KAK0597466.1"/>
    <property type="molecule type" value="Genomic_DNA"/>
</dbReference>
<reference evidence="2" key="2">
    <citation type="submission" date="2023-06" db="EMBL/GenBank/DDBJ databases">
        <authorList>
            <person name="Swenson N.G."/>
            <person name="Wegrzyn J.L."/>
            <person name="Mcevoy S.L."/>
        </authorList>
    </citation>
    <scope>NUCLEOTIDE SEQUENCE</scope>
    <source>
        <strain evidence="2">NS2018</strain>
        <tissue evidence="2">Leaf</tissue>
    </source>
</reference>
<gene>
    <name evidence="2" type="ORF">LWI29_025553</name>
</gene>
<name>A0AA39SGG4_ACESA</name>
<proteinExistence type="predicted"/>
<feature type="compositionally biased region" description="Basic and acidic residues" evidence="1">
    <location>
        <begin position="48"/>
        <end position="63"/>
    </location>
</feature>
<organism evidence="2 3">
    <name type="scientific">Acer saccharum</name>
    <name type="common">Sugar maple</name>
    <dbReference type="NCBI Taxonomy" id="4024"/>
    <lineage>
        <taxon>Eukaryota</taxon>
        <taxon>Viridiplantae</taxon>
        <taxon>Streptophyta</taxon>
        <taxon>Embryophyta</taxon>
        <taxon>Tracheophyta</taxon>
        <taxon>Spermatophyta</taxon>
        <taxon>Magnoliopsida</taxon>
        <taxon>eudicotyledons</taxon>
        <taxon>Gunneridae</taxon>
        <taxon>Pentapetalae</taxon>
        <taxon>rosids</taxon>
        <taxon>malvids</taxon>
        <taxon>Sapindales</taxon>
        <taxon>Sapindaceae</taxon>
        <taxon>Hippocastanoideae</taxon>
        <taxon>Acereae</taxon>
        <taxon>Acer</taxon>
    </lineage>
</organism>
<feature type="region of interest" description="Disordered" evidence="1">
    <location>
        <begin position="39"/>
        <end position="63"/>
    </location>
</feature>
<sequence length="292" mass="32703">MVKVVDGFKSFPVWIEQDSKTVDHEWVVESLGLNAVFSPDSMASSDQGGERRSESRGGRWPEVMDNRVDIRVGQNVRDSDNLVNRKFKKGGSMDKGKRTYVRSAKMKTSHPHSVCGKLELEKKISASCRAESWSSSTNSDLEEGQLKNFGLFKGECSKVKSVGFGPKIDGLKQTHGKKVVGGLQFDGELYCGFDGSSESNSKSSEIKSITFRGHIQLPLRDKEGTQIRGKYFLEVPITVELTGLERSNMIEDRQRAMSSENQNIDPRNVRFYWNLEEEITKVIEKGVALGHC</sequence>